<dbReference type="Proteomes" id="UP001320706">
    <property type="component" value="Unassembled WGS sequence"/>
</dbReference>
<accession>A0ACC3SM23</accession>
<proteinExistence type="predicted"/>
<comment type="caution">
    <text evidence="1">The sequence shown here is derived from an EMBL/GenBank/DDBJ whole genome shotgun (WGS) entry which is preliminary data.</text>
</comment>
<reference evidence="1" key="1">
    <citation type="submission" date="2024-02" db="EMBL/GenBank/DDBJ databases">
        <title>Metagenome Assembled Genome of Zalaria obscura JY119.</title>
        <authorList>
            <person name="Vighnesh L."/>
            <person name="Jagadeeshwari U."/>
            <person name="Venkata Ramana C."/>
            <person name="Sasikala C."/>
        </authorList>
    </citation>
    <scope>NUCLEOTIDE SEQUENCE</scope>
    <source>
        <strain evidence="1">JY119</strain>
    </source>
</reference>
<organism evidence="1 2">
    <name type="scientific">Zalaria obscura</name>
    <dbReference type="NCBI Taxonomy" id="2024903"/>
    <lineage>
        <taxon>Eukaryota</taxon>
        <taxon>Fungi</taxon>
        <taxon>Dikarya</taxon>
        <taxon>Ascomycota</taxon>
        <taxon>Pezizomycotina</taxon>
        <taxon>Dothideomycetes</taxon>
        <taxon>Dothideomycetidae</taxon>
        <taxon>Dothideales</taxon>
        <taxon>Zalariaceae</taxon>
        <taxon>Zalaria</taxon>
    </lineage>
</organism>
<name>A0ACC3SM23_9PEZI</name>
<evidence type="ECO:0000313" key="1">
    <source>
        <dbReference type="EMBL" id="KAK8217275.1"/>
    </source>
</evidence>
<keyword evidence="2" id="KW-1185">Reference proteome</keyword>
<protein>
    <submittedName>
        <fullName evidence="1">Uncharacterized protein</fullName>
    </submittedName>
</protein>
<dbReference type="EMBL" id="JAMKPW020000006">
    <property type="protein sequence ID" value="KAK8217275.1"/>
    <property type="molecule type" value="Genomic_DNA"/>
</dbReference>
<gene>
    <name evidence="1" type="ORF">M8818_001528</name>
</gene>
<evidence type="ECO:0000313" key="2">
    <source>
        <dbReference type="Proteomes" id="UP001320706"/>
    </source>
</evidence>
<sequence>MSAPLGNFQRTQDPTLVSAIESLGPDSYTTHRLQHSSAEHVHLTTRRCFIGPIPEGWLKTHRKEWYKHYLHIHHSSKVPSFRANTNVGHDRRVTGLDGQAESAEIGPSFPQPEDADAEETENEDGAGVEELQDADEEEEIITDQAPAMAPPRAQTNPKDPVLREDLEGGFEPEPSSFGTALHSYTTAPDHSSPPEVSSPEEHASGGLAVPTRRSMQRTTSGRSYVTASDGVEGNEDEDGDATETEIEQLTPQQKRRSVRFDEVEEPPLRYSSTVGSSANGTGPGSPDPGGHGSTRSTTPLLYAQKHPTCGEPVVQAESSTTAGAAPSQHVDLGDRPASATSKSAMYPTSRTRSDSGRAVVRFSMPDVSVRKRELQLRARVSQIGRRRITRAFLRNNLKDGEIVKMEKMLVRMDIATGPEQPSADYDEKDSQRVETRVVEKWSEFMVVCRESHEDEEDASLALQMYKTRVIPATNQTKTKKRPKHQVVLNPKQVKVNLFSALDKTVVVWYPYSQGTKMFFLRPRSGTDAVEWYHFLRNVLGWHRAQTLQVNIPDLRVSLRLDNPFDKLQASRDLAEAAEGDENALKKVLEEEQAIAKHIVDRCMEMLAKTGDWDDVLSAWARNDSIGLAWKRYDRLEWIHGVNERKMYGTIAMQKTHELELRQKIHYPMNVRSRKGKLLQEPAPIEGFLIRLTSQKGRDQKLGKLFFKRLYFTTHNQYLLFLRPAKAQPPPPPKMPMSETSKVPSAKQIAHKIPLIYAVNPFPMDKSTISWLQPRVLPADEIEDHDRDAYDEAERNVSALLDCDGFINLCDVVKVRKVHRGATPADAQMDEGSDVDFDAEVEDTHRDDGKTNEFDDDRTFELVMRNGLVVRLQAFNKATKIEWMKRLRDLVKYWTCRVSADMALYQSVRQENIRALGIDERTEASVGSFAHKWEVRRSFASPELYNMCGISACRSIHMSGDLFRKPRRHATFTRCHVILSHGHLLIFQDTLRKATGKKLQHIHHERIASIDLKDCYLYAGLITENDLLYQNRTFDANMPGNHALPRIYLEDGWTSTDEDAMTCFVIWHGQRKGWFRSSKEQDDVREGEAKAGKRQKLKRVSQLGVPGRSIVFRARSRAERDHWVLAIGVEIEKLAQGEDVRVVEDEK</sequence>